<feature type="domain" description="3'-5' exoribonuclease Rv2179c-like" evidence="1">
    <location>
        <begin position="4"/>
        <end position="179"/>
    </location>
</feature>
<dbReference type="GO" id="GO:0003676">
    <property type="term" value="F:nucleic acid binding"/>
    <property type="evidence" value="ECO:0007669"/>
    <property type="project" value="InterPro"/>
</dbReference>
<evidence type="ECO:0000313" key="2">
    <source>
        <dbReference type="EMBL" id="AMQ66539.1"/>
    </source>
</evidence>
<organism evidence="2 3">
    <name type="scientific">Bacillus phage Shbh1</name>
    <dbReference type="NCBI Taxonomy" id="1796992"/>
    <lineage>
        <taxon>Viruses</taxon>
        <taxon>Duplodnaviria</taxon>
        <taxon>Heunggongvirae</taxon>
        <taxon>Uroviricota</taxon>
        <taxon>Caudoviricetes</taxon>
        <taxon>Herelleviridae</taxon>
        <taxon>Bastillevirinae</taxon>
        <taxon>Shalavirus</taxon>
        <taxon>Shalavirus Shbh1</taxon>
    </lineage>
</organism>
<evidence type="ECO:0000259" key="1">
    <source>
        <dbReference type="Pfam" id="PF16473"/>
    </source>
</evidence>
<keyword evidence="2" id="KW-0540">Nuclease</keyword>
<proteinExistence type="predicted"/>
<dbReference type="Gene3D" id="3.30.420.10">
    <property type="entry name" value="Ribonuclease H-like superfamily/Ribonuclease H"/>
    <property type="match status" value="1"/>
</dbReference>
<sequence length="193" mass="22540">MRKDIMVDIETLGTSTDSTIFQISAISFDIKTGKHHSVFNKIADIEKNPFLRVDGSTLKWWLNTNKELLTELLNSGEDSSGDLLNDFYNWLKFQSQDMKNVYLWGNGILFDNKMIQCQLENRGLEYPIFYKNDRDVRTIVDLTSEKLGITEKELKQRYEDNSLIEYNALDDVKYQVKLVVGCYNELIMTRKNL</sequence>
<keyword evidence="2" id="KW-0378">Hydrolase</keyword>
<dbReference type="InterPro" id="IPR033390">
    <property type="entry name" value="Rv2179c-like"/>
</dbReference>
<dbReference type="InterPro" id="IPR012337">
    <property type="entry name" value="RNaseH-like_sf"/>
</dbReference>
<dbReference type="OrthoDB" id="13707at10239"/>
<dbReference type="EMBL" id="KU640380">
    <property type="protein sequence ID" value="AMQ66539.1"/>
    <property type="molecule type" value="Genomic_DNA"/>
</dbReference>
<dbReference type="KEGG" id="vg:28799424"/>
<dbReference type="RefSeq" id="YP_009275229.1">
    <property type="nucleotide sequence ID" value="NC_030925.1"/>
</dbReference>
<keyword evidence="2" id="KW-0269">Exonuclease</keyword>
<name>A0A142F182_9CAUD</name>
<dbReference type="Pfam" id="PF16473">
    <property type="entry name" value="Rv2179c-like"/>
    <property type="match status" value="1"/>
</dbReference>
<dbReference type="GeneID" id="28799424"/>
<accession>A0A142F182</accession>
<dbReference type="InterPro" id="IPR036397">
    <property type="entry name" value="RNaseH_sf"/>
</dbReference>
<dbReference type="GO" id="GO:0004527">
    <property type="term" value="F:exonuclease activity"/>
    <property type="evidence" value="ECO:0007669"/>
    <property type="project" value="UniProtKB-KW"/>
</dbReference>
<dbReference type="SUPFAM" id="SSF53098">
    <property type="entry name" value="Ribonuclease H-like"/>
    <property type="match status" value="1"/>
</dbReference>
<evidence type="ECO:0000313" key="3">
    <source>
        <dbReference type="Proteomes" id="UP000201588"/>
    </source>
</evidence>
<keyword evidence="3" id="KW-1185">Reference proteome</keyword>
<reference evidence="2 3" key="1">
    <citation type="submission" date="2016-01" db="EMBL/GenBank/DDBJ databases">
        <title>Isolation and characterization of bacteriophages from East Africa Rift Valley soda lakes.</title>
        <authorList>
            <person name="van Zyl L.J."/>
            <person name="Nemavhulani S."/>
            <person name="Cowan D.A."/>
            <person name="Trindade M.I."/>
        </authorList>
    </citation>
    <scope>NUCLEOTIDE SEQUENCE [LARGE SCALE GENOMIC DNA]</scope>
</reference>
<protein>
    <submittedName>
        <fullName evidence="2">Exonuclease-like protein</fullName>
    </submittedName>
</protein>
<dbReference type="Proteomes" id="UP000201588">
    <property type="component" value="Segment"/>
</dbReference>